<evidence type="ECO:0000313" key="8">
    <source>
        <dbReference type="EMBL" id="CAI9958552.1"/>
    </source>
</evidence>
<dbReference type="EMBL" id="CAXDID020000004">
    <property type="protein sequence ID" value="CAL5973833.1"/>
    <property type="molecule type" value="Genomic_DNA"/>
</dbReference>
<evidence type="ECO:0000313" key="10">
    <source>
        <dbReference type="EMBL" id="CAL6008802.1"/>
    </source>
</evidence>
<dbReference type="NCBIfam" id="TIGR01038">
    <property type="entry name" value="uL22_arch_euk"/>
    <property type="match status" value="1"/>
</dbReference>
<evidence type="ECO:0000313" key="12">
    <source>
        <dbReference type="EMBL" id="CAL6026560.1"/>
    </source>
</evidence>
<dbReference type="EMBL" id="CAXDID020000102">
    <property type="protein sequence ID" value="CAL6026560.1"/>
    <property type="molecule type" value="Genomic_DNA"/>
</dbReference>
<dbReference type="Proteomes" id="UP001642409">
    <property type="component" value="Unassembled WGS sequence"/>
</dbReference>
<evidence type="ECO:0000313" key="9">
    <source>
        <dbReference type="EMBL" id="CAL5973833.1"/>
    </source>
</evidence>
<reference evidence="8" key="1">
    <citation type="submission" date="2023-06" db="EMBL/GenBank/DDBJ databases">
        <authorList>
            <person name="Kurt Z."/>
        </authorList>
    </citation>
    <scope>NUCLEOTIDE SEQUENCE</scope>
</reference>
<evidence type="ECO:0000256" key="1">
    <source>
        <dbReference type="ARBA" id="ARBA00009451"/>
    </source>
</evidence>
<dbReference type="InterPro" id="IPR036394">
    <property type="entry name" value="Ribosomal_uL22_sf"/>
</dbReference>
<comment type="similarity">
    <text evidence="1 4">Belongs to the universal ribosomal protein uL22 family.</text>
</comment>
<dbReference type="EMBL" id="CAXDID020000058">
    <property type="protein sequence ID" value="CAL6008802.1"/>
    <property type="molecule type" value="Genomic_DNA"/>
</dbReference>
<evidence type="ECO:0000313" key="6">
    <source>
        <dbReference type="EMBL" id="CAI9931870.1"/>
    </source>
</evidence>
<dbReference type="SUPFAM" id="SSF54843">
    <property type="entry name" value="Ribosomal protein L22"/>
    <property type="match status" value="1"/>
</dbReference>
<evidence type="ECO:0000256" key="4">
    <source>
        <dbReference type="RuleBase" id="RU004005"/>
    </source>
</evidence>
<organism evidence="8">
    <name type="scientific">Hexamita inflata</name>
    <dbReference type="NCBI Taxonomy" id="28002"/>
    <lineage>
        <taxon>Eukaryota</taxon>
        <taxon>Metamonada</taxon>
        <taxon>Diplomonadida</taxon>
        <taxon>Hexamitidae</taxon>
        <taxon>Hexamitinae</taxon>
        <taxon>Hexamita</taxon>
    </lineage>
</organism>
<evidence type="ECO:0000313" key="7">
    <source>
        <dbReference type="EMBL" id="CAI9933382.1"/>
    </source>
</evidence>
<evidence type="ECO:0000313" key="11">
    <source>
        <dbReference type="EMBL" id="CAL6010427.1"/>
    </source>
</evidence>
<dbReference type="InterPro" id="IPR005721">
    <property type="entry name" value="Ribosomal_uL22_euk/arc"/>
</dbReference>
<evidence type="ECO:0000313" key="13">
    <source>
        <dbReference type="Proteomes" id="UP001642409"/>
    </source>
</evidence>
<dbReference type="EMBL" id="CATOUU010000906">
    <property type="protein sequence ID" value="CAI9958552.1"/>
    <property type="molecule type" value="Genomic_DNA"/>
</dbReference>
<comment type="caution">
    <text evidence="8">The sequence shown here is derived from an EMBL/GenBank/DDBJ whole genome shotgun (WGS) entry which is preliminary data.</text>
</comment>
<keyword evidence="3 4" id="KW-0687">Ribonucleoprotein</keyword>
<dbReference type="PANTHER" id="PTHR11593:SF10">
    <property type="entry name" value="60S RIBOSOMAL PROTEIN L17"/>
    <property type="match status" value="1"/>
</dbReference>
<gene>
    <name evidence="6" type="ORF">HINF_LOCUS19515</name>
    <name evidence="7" type="ORF">HINF_LOCUS21027</name>
    <name evidence="10" type="ORF">HINF_LOCUS21293</name>
    <name evidence="11" type="ORF">HINF_LOCUS22081</name>
    <name evidence="9" type="ORF">HINF_LOCUS2573</name>
    <name evidence="12" type="ORF">HINF_LOCUS30903</name>
    <name evidence="8" type="ORF">HINF_LOCUS46197</name>
    <name evidence="5" type="ORF">HINF_LOCUS7722</name>
</gene>
<keyword evidence="13" id="KW-1185">Reference proteome</keyword>
<keyword evidence="2 4" id="KW-0689">Ribosomal protein</keyword>
<reference evidence="9 13" key="2">
    <citation type="submission" date="2024-07" db="EMBL/GenBank/DDBJ databases">
        <authorList>
            <person name="Akdeniz Z."/>
        </authorList>
    </citation>
    <scope>NUCLEOTIDE SEQUENCE [LARGE SCALE GENOMIC DNA]</scope>
</reference>
<dbReference type="EMBL" id="CATOUU010000531">
    <property type="protein sequence ID" value="CAI9933382.1"/>
    <property type="molecule type" value="Genomic_DNA"/>
</dbReference>
<dbReference type="EMBL" id="CAXDID020000061">
    <property type="protein sequence ID" value="CAL6010427.1"/>
    <property type="molecule type" value="Genomic_DNA"/>
</dbReference>
<protein>
    <submittedName>
        <fullName evidence="8">Ribosomal protein L17</fullName>
    </submittedName>
    <submittedName>
        <fullName evidence="9">Ribosomal_protein L17</fullName>
    </submittedName>
</protein>
<dbReference type="AlphaFoldDB" id="A0AA86QL71"/>
<dbReference type="GO" id="GO:0003735">
    <property type="term" value="F:structural constituent of ribosome"/>
    <property type="evidence" value="ECO:0007669"/>
    <property type="project" value="InterPro"/>
</dbReference>
<dbReference type="EMBL" id="CATOUU010000195">
    <property type="protein sequence ID" value="CAI9920077.1"/>
    <property type="molecule type" value="Genomic_DNA"/>
</dbReference>
<dbReference type="Gene3D" id="3.90.470.10">
    <property type="entry name" value="Ribosomal protein L22/L17"/>
    <property type="match status" value="1"/>
</dbReference>
<dbReference type="PANTHER" id="PTHR11593">
    <property type="entry name" value="60S RIBOSOMAL PROTEIN L17"/>
    <property type="match status" value="1"/>
</dbReference>
<evidence type="ECO:0000313" key="5">
    <source>
        <dbReference type="EMBL" id="CAI9920077.1"/>
    </source>
</evidence>
<dbReference type="GO" id="GO:0002181">
    <property type="term" value="P:cytoplasmic translation"/>
    <property type="evidence" value="ECO:0007669"/>
    <property type="project" value="TreeGrafter"/>
</dbReference>
<sequence length="167" mass="18614">MARKYAYQSGAEQVGKSRLDNAQVSYKKTYGVCRAITGMKVERALEYLDNVVAHQEIVPIFKFHGGASRHAQANSWGINSGRWPEKSVRLVRNLLVQAAAHAKALHQVEKETLVVKSTFCGLSGQINHRRNYRAHGRVNGYNSEPCHVQIICSPSTEKVAVAKDLKQ</sequence>
<dbReference type="InterPro" id="IPR001063">
    <property type="entry name" value="Ribosomal_uL22"/>
</dbReference>
<dbReference type="EMBL" id="CATOUU010000499">
    <property type="protein sequence ID" value="CAI9931870.1"/>
    <property type="molecule type" value="Genomic_DNA"/>
</dbReference>
<accession>A0AA86QL71</accession>
<dbReference type="CDD" id="cd00336">
    <property type="entry name" value="Ribosomal_L22"/>
    <property type="match status" value="1"/>
</dbReference>
<evidence type="ECO:0000256" key="2">
    <source>
        <dbReference type="ARBA" id="ARBA00022980"/>
    </source>
</evidence>
<dbReference type="GO" id="GO:0022625">
    <property type="term" value="C:cytosolic large ribosomal subunit"/>
    <property type="evidence" value="ECO:0007669"/>
    <property type="project" value="TreeGrafter"/>
</dbReference>
<proteinExistence type="inferred from homology"/>
<dbReference type="Pfam" id="PF00237">
    <property type="entry name" value="Ribosomal_L22"/>
    <property type="match status" value="1"/>
</dbReference>
<name>A0AA86QL71_9EUKA</name>
<evidence type="ECO:0000256" key="3">
    <source>
        <dbReference type="ARBA" id="ARBA00023274"/>
    </source>
</evidence>